<dbReference type="AlphaFoldDB" id="J0WM46"/>
<dbReference type="OrthoDB" id="2437251at2759"/>
<evidence type="ECO:0000313" key="1">
    <source>
        <dbReference type="EMBL" id="EJD32865.1"/>
    </source>
</evidence>
<feature type="non-terminal residue" evidence="1">
    <location>
        <position position="1"/>
    </location>
</feature>
<proteinExistence type="predicted"/>
<organism evidence="1 2">
    <name type="scientific">Auricularia subglabra (strain TFB-10046 / SS5)</name>
    <name type="common">White-rot fungus</name>
    <name type="synonym">Auricularia delicata (strain TFB10046)</name>
    <dbReference type="NCBI Taxonomy" id="717982"/>
    <lineage>
        <taxon>Eukaryota</taxon>
        <taxon>Fungi</taxon>
        <taxon>Dikarya</taxon>
        <taxon>Basidiomycota</taxon>
        <taxon>Agaricomycotina</taxon>
        <taxon>Agaricomycetes</taxon>
        <taxon>Auriculariales</taxon>
        <taxon>Auriculariaceae</taxon>
        <taxon>Auricularia</taxon>
    </lineage>
</organism>
<accession>J0WM46</accession>
<sequence length="118" mass="13170">LQQWNGSSVQTIPVREEVGVSSFAFAFKEIVERLNTAVVELAMDSTFKTNALGYEMYAILTEVNGQLMPLATILTSLTEEAHPGAKEHLIEDVLRWLYLHCPNSHFSLSDKDTSEINA</sequence>
<gene>
    <name evidence="1" type="ORF">AURDEDRAFT_43361</name>
</gene>
<dbReference type="InParanoid" id="J0WM46"/>
<protein>
    <submittedName>
        <fullName evidence="1">Uncharacterized protein</fullName>
    </submittedName>
</protein>
<dbReference type="EMBL" id="JH688593">
    <property type="protein sequence ID" value="EJD32865.1"/>
    <property type="molecule type" value="Genomic_DNA"/>
</dbReference>
<dbReference type="KEGG" id="adl:AURDEDRAFT_43361"/>
<dbReference type="OMA" id="MYAILTE"/>
<evidence type="ECO:0000313" key="2">
    <source>
        <dbReference type="Proteomes" id="UP000006514"/>
    </source>
</evidence>
<name>J0WM46_AURST</name>
<dbReference type="Proteomes" id="UP000006514">
    <property type="component" value="Unassembled WGS sequence"/>
</dbReference>
<reference evidence="2" key="1">
    <citation type="journal article" date="2012" name="Science">
        <title>The Paleozoic origin of enzymatic lignin decomposition reconstructed from 31 fungal genomes.</title>
        <authorList>
            <person name="Floudas D."/>
            <person name="Binder M."/>
            <person name="Riley R."/>
            <person name="Barry K."/>
            <person name="Blanchette R.A."/>
            <person name="Henrissat B."/>
            <person name="Martinez A.T."/>
            <person name="Otillar R."/>
            <person name="Spatafora J.W."/>
            <person name="Yadav J.S."/>
            <person name="Aerts A."/>
            <person name="Benoit I."/>
            <person name="Boyd A."/>
            <person name="Carlson A."/>
            <person name="Copeland A."/>
            <person name="Coutinho P.M."/>
            <person name="de Vries R.P."/>
            <person name="Ferreira P."/>
            <person name="Findley K."/>
            <person name="Foster B."/>
            <person name="Gaskell J."/>
            <person name="Glotzer D."/>
            <person name="Gorecki P."/>
            <person name="Heitman J."/>
            <person name="Hesse C."/>
            <person name="Hori C."/>
            <person name="Igarashi K."/>
            <person name="Jurgens J.A."/>
            <person name="Kallen N."/>
            <person name="Kersten P."/>
            <person name="Kohler A."/>
            <person name="Kuees U."/>
            <person name="Kumar T.K.A."/>
            <person name="Kuo A."/>
            <person name="LaButti K."/>
            <person name="Larrondo L.F."/>
            <person name="Lindquist E."/>
            <person name="Ling A."/>
            <person name="Lombard V."/>
            <person name="Lucas S."/>
            <person name="Lundell T."/>
            <person name="Martin R."/>
            <person name="McLaughlin D.J."/>
            <person name="Morgenstern I."/>
            <person name="Morin E."/>
            <person name="Murat C."/>
            <person name="Nagy L.G."/>
            <person name="Nolan M."/>
            <person name="Ohm R.A."/>
            <person name="Patyshakuliyeva A."/>
            <person name="Rokas A."/>
            <person name="Ruiz-Duenas F.J."/>
            <person name="Sabat G."/>
            <person name="Salamov A."/>
            <person name="Samejima M."/>
            <person name="Schmutz J."/>
            <person name="Slot J.C."/>
            <person name="St John F."/>
            <person name="Stenlid J."/>
            <person name="Sun H."/>
            <person name="Sun S."/>
            <person name="Syed K."/>
            <person name="Tsang A."/>
            <person name="Wiebenga A."/>
            <person name="Young D."/>
            <person name="Pisabarro A."/>
            <person name="Eastwood D.C."/>
            <person name="Martin F."/>
            <person name="Cullen D."/>
            <person name="Grigoriev I.V."/>
            <person name="Hibbett D.S."/>
        </authorList>
    </citation>
    <scope>NUCLEOTIDE SEQUENCE [LARGE SCALE GENOMIC DNA]</scope>
    <source>
        <strain evidence="2">TFB10046</strain>
    </source>
</reference>
<dbReference type="eggNOG" id="ENOG502RZN1">
    <property type="taxonomic scope" value="Eukaryota"/>
</dbReference>
<feature type="non-terminal residue" evidence="1">
    <location>
        <position position="118"/>
    </location>
</feature>
<keyword evidence="2" id="KW-1185">Reference proteome</keyword>